<name>A0AAN9TCS8_9HEMI</name>
<feature type="compositionally biased region" description="Polar residues" evidence="1">
    <location>
        <begin position="69"/>
        <end position="84"/>
    </location>
</feature>
<dbReference type="AlphaFoldDB" id="A0AAN9TCS8"/>
<proteinExistence type="predicted"/>
<dbReference type="EMBL" id="JBBCAQ010000032">
    <property type="protein sequence ID" value="KAK7583730.1"/>
    <property type="molecule type" value="Genomic_DNA"/>
</dbReference>
<keyword evidence="3" id="KW-1185">Reference proteome</keyword>
<feature type="region of interest" description="Disordered" evidence="1">
    <location>
        <begin position="62"/>
        <end position="84"/>
    </location>
</feature>
<dbReference type="Proteomes" id="UP001367676">
    <property type="component" value="Unassembled WGS sequence"/>
</dbReference>
<reference evidence="2 3" key="1">
    <citation type="submission" date="2024-03" db="EMBL/GenBank/DDBJ databases">
        <title>Adaptation during the transition from Ophiocordyceps entomopathogen to insect associate is accompanied by gene loss and intensified selection.</title>
        <authorList>
            <person name="Ward C.M."/>
            <person name="Onetto C.A."/>
            <person name="Borneman A.R."/>
        </authorList>
    </citation>
    <scope>NUCLEOTIDE SEQUENCE [LARGE SCALE GENOMIC DNA]</scope>
    <source>
        <strain evidence="2">AWRI1</strain>
        <tissue evidence="2">Single Adult Female</tissue>
    </source>
</reference>
<evidence type="ECO:0000313" key="3">
    <source>
        <dbReference type="Proteomes" id="UP001367676"/>
    </source>
</evidence>
<accession>A0AAN9TCS8</accession>
<gene>
    <name evidence="2" type="ORF">V9T40_004693</name>
</gene>
<comment type="caution">
    <text evidence="2">The sequence shown here is derived from an EMBL/GenBank/DDBJ whole genome shotgun (WGS) entry which is preliminary data.</text>
</comment>
<evidence type="ECO:0000256" key="1">
    <source>
        <dbReference type="SAM" id="MobiDB-lite"/>
    </source>
</evidence>
<sequence>MACRKSYSVRCARFLQVAEGRQQYAIDAAEEMGTKNSTKLWHWDPKSWGWIRRAVTTLTKSSPLPIESGSETITHQTEPQNMAA</sequence>
<protein>
    <submittedName>
        <fullName evidence="2">Uncharacterized protein</fullName>
    </submittedName>
</protein>
<evidence type="ECO:0000313" key="2">
    <source>
        <dbReference type="EMBL" id="KAK7583730.1"/>
    </source>
</evidence>
<organism evidence="2 3">
    <name type="scientific">Parthenolecanium corni</name>
    <dbReference type="NCBI Taxonomy" id="536013"/>
    <lineage>
        <taxon>Eukaryota</taxon>
        <taxon>Metazoa</taxon>
        <taxon>Ecdysozoa</taxon>
        <taxon>Arthropoda</taxon>
        <taxon>Hexapoda</taxon>
        <taxon>Insecta</taxon>
        <taxon>Pterygota</taxon>
        <taxon>Neoptera</taxon>
        <taxon>Paraneoptera</taxon>
        <taxon>Hemiptera</taxon>
        <taxon>Sternorrhyncha</taxon>
        <taxon>Coccoidea</taxon>
        <taxon>Coccidae</taxon>
        <taxon>Parthenolecanium</taxon>
    </lineage>
</organism>